<proteinExistence type="predicted"/>
<accession>A0A0C3EZD5</accession>
<dbReference type="AlphaFoldDB" id="A0A0C3EZD5"/>
<evidence type="ECO:0000313" key="2">
    <source>
        <dbReference type="Proteomes" id="UP000054166"/>
    </source>
</evidence>
<name>A0A0C3EZD5_PILCF</name>
<dbReference type="HOGENOM" id="CLU_2414111_0_0_1"/>
<dbReference type="InParanoid" id="A0A0C3EZD5"/>
<dbReference type="Proteomes" id="UP000054166">
    <property type="component" value="Unassembled WGS sequence"/>
</dbReference>
<gene>
    <name evidence="1" type="ORF">PILCRDRAFT_15381</name>
</gene>
<reference evidence="1 2" key="1">
    <citation type="submission" date="2014-04" db="EMBL/GenBank/DDBJ databases">
        <authorList>
            <consortium name="DOE Joint Genome Institute"/>
            <person name="Kuo A."/>
            <person name="Tarkka M."/>
            <person name="Buscot F."/>
            <person name="Kohler A."/>
            <person name="Nagy L.G."/>
            <person name="Floudas D."/>
            <person name="Copeland A."/>
            <person name="Barry K.W."/>
            <person name="Cichocki N."/>
            <person name="Veneault-Fourrey C."/>
            <person name="LaButti K."/>
            <person name="Lindquist E.A."/>
            <person name="Lipzen A."/>
            <person name="Lundell T."/>
            <person name="Morin E."/>
            <person name="Murat C."/>
            <person name="Sun H."/>
            <person name="Tunlid A."/>
            <person name="Henrissat B."/>
            <person name="Grigoriev I.V."/>
            <person name="Hibbett D.S."/>
            <person name="Martin F."/>
            <person name="Nordberg H.P."/>
            <person name="Cantor M.N."/>
            <person name="Hua S.X."/>
        </authorList>
    </citation>
    <scope>NUCLEOTIDE SEQUENCE [LARGE SCALE GENOMIC DNA]</scope>
    <source>
        <strain evidence="1 2">F 1598</strain>
    </source>
</reference>
<organism evidence="1 2">
    <name type="scientific">Piloderma croceum (strain F 1598)</name>
    <dbReference type="NCBI Taxonomy" id="765440"/>
    <lineage>
        <taxon>Eukaryota</taxon>
        <taxon>Fungi</taxon>
        <taxon>Dikarya</taxon>
        <taxon>Basidiomycota</taxon>
        <taxon>Agaricomycotina</taxon>
        <taxon>Agaricomycetes</taxon>
        <taxon>Agaricomycetidae</taxon>
        <taxon>Atheliales</taxon>
        <taxon>Atheliaceae</taxon>
        <taxon>Piloderma</taxon>
    </lineage>
</organism>
<sequence>MAPLCSRVALMQSVFRADPGSSFWKSVDTKLAEIRNKVSTGDNRDKRINKAFKAILKKDREDFSGEDNPAIDNDYTRNNLQVLVEGHIEAAI</sequence>
<reference evidence="2" key="2">
    <citation type="submission" date="2015-01" db="EMBL/GenBank/DDBJ databases">
        <title>Evolutionary Origins and Diversification of the Mycorrhizal Mutualists.</title>
        <authorList>
            <consortium name="DOE Joint Genome Institute"/>
            <consortium name="Mycorrhizal Genomics Consortium"/>
            <person name="Kohler A."/>
            <person name="Kuo A."/>
            <person name="Nagy L.G."/>
            <person name="Floudas D."/>
            <person name="Copeland A."/>
            <person name="Barry K.W."/>
            <person name="Cichocki N."/>
            <person name="Veneault-Fourrey C."/>
            <person name="LaButti K."/>
            <person name="Lindquist E.A."/>
            <person name="Lipzen A."/>
            <person name="Lundell T."/>
            <person name="Morin E."/>
            <person name="Murat C."/>
            <person name="Riley R."/>
            <person name="Ohm R."/>
            <person name="Sun H."/>
            <person name="Tunlid A."/>
            <person name="Henrissat B."/>
            <person name="Grigoriev I.V."/>
            <person name="Hibbett D.S."/>
            <person name="Martin F."/>
        </authorList>
    </citation>
    <scope>NUCLEOTIDE SEQUENCE [LARGE SCALE GENOMIC DNA]</scope>
    <source>
        <strain evidence="2">F 1598</strain>
    </source>
</reference>
<keyword evidence="2" id="KW-1185">Reference proteome</keyword>
<dbReference type="OrthoDB" id="3236341at2759"/>
<protein>
    <submittedName>
        <fullName evidence="1">Uncharacterized protein</fullName>
    </submittedName>
</protein>
<evidence type="ECO:0000313" key="1">
    <source>
        <dbReference type="EMBL" id="KIM73289.1"/>
    </source>
</evidence>
<dbReference type="EMBL" id="KN833087">
    <property type="protein sequence ID" value="KIM73289.1"/>
    <property type="molecule type" value="Genomic_DNA"/>
</dbReference>